<dbReference type="AlphaFoldDB" id="N9T2H2"/>
<accession>N9SVD5</accession>
<dbReference type="EMBL" id="APRN01000041">
    <property type="protein sequence ID" value="ENX55065.1"/>
    <property type="molecule type" value="Genomic_DNA"/>
</dbReference>
<name>N9T2H2_9GAMM</name>
<dbReference type="HOGENOM" id="CLU_015757_0_0_6"/>
<proteinExistence type="predicted"/>
<dbReference type="Proteomes" id="UP000013084">
    <property type="component" value="Unassembled WGS sequence"/>
</dbReference>
<comment type="caution">
    <text evidence="1">The sequence shown here is derived from an EMBL/GenBank/DDBJ whole genome shotgun (WGS) entry which is preliminary data.</text>
</comment>
<reference evidence="1 2" key="1">
    <citation type="submission" date="2013-02" db="EMBL/GenBank/DDBJ databases">
        <title>The Genome Sequence of Acinetobacter sp. CIP 70.18.</title>
        <authorList>
            <consortium name="The Broad Institute Genome Sequencing Platform"/>
            <consortium name="The Broad Institute Genome Sequencing Center for Infectious Disease"/>
            <person name="Cerqueira G."/>
            <person name="Feldgarden M."/>
            <person name="Courvalin P."/>
            <person name="Perichon B."/>
            <person name="Grillot-Courvalin C."/>
            <person name="Clermont D."/>
            <person name="Rocha E."/>
            <person name="Yoon E.-J."/>
            <person name="Nemec A."/>
            <person name="Walker B."/>
            <person name="Young S.K."/>
            <person name="Zeng Q."/>
            <person name="Gargeya S."/>
            <person name="Fitzgerald M."/>
            <person name="Haas B."/>
            <person name="Abouelleil A."/>
            <person name="Alvarado L."/>
            <person name="Arachchi H.M."/>
            <person name="Berlin A.M."/>
            <person name="Chapman S.B."/>
            <person name="Dewar J."/>
            <person name="Goldberg J."/>
            <person name="Griggs A."/>
            <person name="Gujja S."/>
            <person name="Hansen M."/>
            <person name="Howarth C."/>
            <person name="Imamovic A."/>
            <person name="Larimer J."/>
            <person name="McCowan C."/>
            <person name="Murphy C."/>
            <person name="Neiman D."/>
            <person name="Pearson M."/>
            <person name="Priest M."/>
            <person name="Roberts A."/>
            <person name="Saif S."/>
            <person name="Shea T."/>
            <person name="Sisk P."/>
            <person name="Sykes S."/>
            <person name="Wortman J."/>
            <person name="Nusbaum C."/>
            <person name="Birren B."/>
        </authorList>
    </citation>
    <scope>NUCLEOTIDE SEQUENCE [LARGE SCALE GENOMIC DNA]</scope>
    <source>
        <strain evidence="1 2">CIP 70.18</strain>
    </source>
</reference>
<evidence type="ECO:0000313" key="1">
    <source>
        <dbReference type="EMBL" id="ENX55065.1"/>
    </source>
</evidence>
<sequence>MTRSTSTVLFKRTVLASFISLCVSQSIFALQEISDDALSETTGEGIAFLPEGFSMRMNGADDVKDTGYLRLIPIGPLQGNKRTGTPGNYTYTPNYTYNTTDGEVYDANGAVIRKADIFLYGLNLSQSNVAWGAGRTSANWDMSFGRPINSWGTANNPWIFQTNTDKVQQFNDTATGRDVTYFNFEAPLYKTLTSANNYNDINALTDAEKSAYNLRLSLWGDAFMRDANIAEGTKIADAYNGLSNQLRFNMVWDGFSVNGSNFKMFRTLDGVIGGNTTAQAGLSKAYNNTLGMAATLRLNSMPTQGSDYRAIVDTTTTRTWQTYDASSIGFKANAFTATELAQLKAGNFSSIGGTNKVVISDGTGNVPVGTVMWNGPVSLTTPGTNNPSVINVANPADNLVIKSYVPLGNSQGNATVDDASPRLVRGTGANRIWENYRIYKQSDGSSAWSIKAICGAAAGNTGQSSTTSSNNPGQCVTQEGFRVVTAKASSTNSWKLPDSAKKSMLRINAETVLNAAGNDYVTNTPALGGSAPSFDSSKGLFIYGLNANIVLGTLYQPVIFDAKGGNFSIEVTRIPNDVDVYSKIYTRYDFDNGLNGATIPDSGVSYLGSTCNIYRCSGANSGNPNNISLGGVNYQTSGATHSSITIGSTNYDATKNLLSAYNGVDAFGISFGELQDATNLTSENQIDYIQTLQRRRCASSNCASGNWNPSGTGAWQNWTQTSKTNFTQNTNSQIVGRQTNVPTTFPSSLSSAQTVANNMGSAVIDGLLIQHLKLTTTGIN</sequence>
<dbReference type="GeneID" id="86817044"/>
<gene>
    <name evidence="1" type="ORF">F902_03675</name>
</gene>
<organism evidence="1 2">
    <name type="scientific">Acinetobacter higginsii</name>
    <dbReference type="NCBI Taxonomy" id="70347"/>
    <lineage>
        <taxon>Bacteria</taxon>
        <taxon>Pseudomonadati</taxon>
        <taxon>Pseudomonadota</taxon>
        <taxon>Gammaproteobacteria</taxon>
        <taxon>Moraxellales</taxon>
        <taxon>Moraxellaceae</taxon>
        <taxon>Acinetobacter</taxon>
    </lineage>
</organism>
<dbReference type="PATRIC" id="fig|1217700.3.peg.3571"/>
<dbReference type="RefSeq" id="WP_005205582.1">
    <property type="nucleotide sequence ID" value="NZ_JAKZGF010000007.1"/>
</dbReference>
<dbReference type="OrthoDB" id="6074716at2"/>
<evidence type="ECO:0000313" key="2">
    <source>
        <dbReference type="Proteomes" id="UP000013084"/>
    </source>
</evidence>
<protein>
    <submittedName>
        <fullName evidence="1">Uncharacterized protein</fullName>
    </submittedName>
</protein>
<accession>N9T2H2</accession>
<keyword evidence="2" id="KW-1185">Reference proteome</keyword>